<organism evidence="1">
    <name type="scientific">Anguilla anguilla</name>
    <name type="common">European freshwater eel</name>
    <name type="synonym">Muraena anguilla</name>
    <dbReference type="NCBI Taxonomy" id="7936"/>
    <lineage>
        <taxon>Eukaryota</taxon>
        <taxon>Metazoa</taxon>
        <taxon>Chordata</taxon>
        <taxon>Craniata</taxon>
        <taxon>Vertebrata</taxon>
        <taxon>Euteleostomi</taxon>
        <taxon>Actinopterygii</taxon>
        <taxon>Neopterygii</taxon>
        <taxon>Teleostei</taxon>
        <taxon>Anguilliformes</taxon>
        <taxon>Anguillidae</taxon>
        <taxon>Anguilla</taxon>
    </lineage>
</organism>
<sequence>MGTRAQRKPRPRQPPASESWISFPVFHFNCKAADAQIEEEHCQEGYEKSYYVHLEL</sequence>
<name>A0A0E9WPW4_ANGAN</name>
<reference evidence="1" key="2">
    <citation type="journal article" date="2015" name="Fish Shellfish Immunol.">
        <title>Early steps in the European eel (Anguilla anguilla)-Vibrio vulnificus interaction in the gills: Role of the RtxA13 toxin.</title>
        <authorList>
            <person name="Callol A."/>
            <person name="Pajuelo D."/>
            <person name="Ebbesson L."/>
            <person name="Teles M."/>
            <person name="MacKenzie S."/>
            <person name="Amaro C."/>
        </authorList>
    </citation>
    <scope>NUCLEOTIDE SEQUENCE</scope>
</reference>
<dbReference type="EMBL" id="GBXM01017069">
    <property type="protein sequence ID" value="JAH91508.1"/>
    <property type="molecule type" value="Transcribed_RNA"/>
</dbReference>
<accession>A0A0E9WPW4</accession>
<evidence type="ECO:0000313" key="1">
    <source>
        <dbReference type="EMBL" id="JAH91508.1"/>
    </source>
</evidence>
<proteinExistence type="predicted"/>
<dbReference type="AlphaFoldDB" id="A0A0E9WPW4"/>
<reference evidence="1" key="1">
    <citation type="submission" date="2014-11" db="EMBL/GenBank/DDBJ databases">
        <authorList>
            <person name="Amaro Gonzalez C."/>
        </authorList>
    </citation>
    <scope>NUCLEOTIDE SEQUENCE</scope>
</reference>
<protein>
    <submittedName>
        <fullName evidence="1">Uncharacterized protein</fullName>
    </submittedName>
</protein>